<proteinExistence type="predicted"/>
<evidence type="ECO:0000256" key="2">
    <source>
        <dbReference type="ARBA" id="ARBA00022723"/>
    </source>
</evidence>
<dbReference type="GO" id="GO:0046872">
    <property type="term" value="F:metal ion binding"/>
    <property type="evidence" value="ECO:0007669"/>
    <property type="project" value="UniProtKB-KW"/>
</dbReference>
<evidence type="ECO:0000256" key="6">
    <source>
        <dbReference type="SAM" id="MobiDB-lite"/>
    </source>
</evidence>
<evidence type="ECO:0000256" key="5">
    <source>
        <dbReference type="PROSITE-ProRule" id="PRU00433"/>
    </source>
</evidence>
<keyword evidence="4 5" id="KW-0408">Iron</keyword>
<dbReference type="InterPro" id="IPR009056">
    <property type="entry name" value="Cyt_c-like_dom"/>
</dbReference>
<dbReference type="PROSITE" id="PS51007">
    <property type="entry name" value="CYTC"/>
    <property type="match status" value="1"/>
</dbReference>
<dbReference type="PANTHER" id="PTHR33546">
    <property type="entry name" value="LARGE, MULTIFUNCTIONAL SECRETED PROTEIN-RELATED"/>
    <property type="match status" value="1"/>
</dbReference>
<dbReference type="InterPro" id="IPR011989">
    <property type="entry name" value="ARM-like"/>
</dbReference>
<feature type="region of interest" description="Disordered" evidence="6">
    <location>
        <begin position="1105"/>
        <end position="1142"/>
    </location>
</feature>
<feature type="signal peptide" evidence="7">
    <location>
        <begin position="1"/>
        <end position="22"/>
    </location>
</feature>
<dbReference type="RefSeq" id="WP_150077971.1">
    <property type="nucleotide sequence ID" value="NZ_VWOX01000011.1"/>
</dbReference>
<dbReference type="InterPro" id="IPR016024">
    <property type="entry name" value="ARM-type_fold"/>
</dbReference>
<dbReference type="GO" id="GO:0020037">
    <property type="term" value="F:heme binding"/>
    <property type="evidence" value="ECO:0007669"/>
    <property type="project" value="InterPro"/>
</dbReference>
<dbReference type="InterPro" id="IPR013517">
    <property type="entry name" value="FG-GAP"/>
</dbReference>
<dbReference type="GO" id="GO:0009055">
    <property type="term" value="F:electron transfer activity"/>
    <property type="evidence" value="ECO:0007669"/>
    <property type="project" value="InterPro"/>
</dbReference>
<dbReference type="InterPro" id="IPR055557">
    <property type="entry name" value="DUF7133"/>
</dbReference>
<evidence type="ECO:0000256" key="3">
    <source>
        <dbReference type="ARBA" id="ARBA00022729"/>
    </source>
</evidence>
<feature type="chain" id="PRO_5024340476" evidence="7">
    <location>
        <begin position="23"/>
        <end position="1568"/>
    </location>
</feature>
<keyword evidence="1 5" id="KW-0349">Heme</keyword>
<dbReference type="NCBIfam" id="TIGR02604">
    <property type="entry name" value="Piru_Ver_Nterm"/>
    <property type="match status" value="1"/>
</dbReference>
<name>A0A5M6D6W4_9BACT</name>
<evidence type="ECO:0000313" key="10">
    <source>
        <dbReference type="Proteomes" id="UP000324479"/>
    </source>
</evidence>
<dbReference type="Pfam" id="PF23500">
    <property type="entry name" value="DUF7133"/>
    <property type="match status" value="1"/>
</dbReference>
<dbReference type="SUPFAM" id="SSF69318">
    <property type="entry name" value="Integrin alpha N-terminal domain"/>
    <property type="match status" value="1"/>
</dbReference>
<dbReference type="InterPro" id="IPR028994">
    <property type="entry name" value="Integrin_alpha_N"/>
</dbReference>
<evidence type="ECO:0000256" key="1">
    <source>
        <dbReference type="ARBA" id="ARBA00022617"/>
    </source>
</evidence>
<evidence type="ECO:0000256" key="4">
    <source>
        <dbReference type="ARBA" id="ARBA00023004"/>
    </source>
</evidence>
<evidence type="ECO:0000259" key="8">
    <source>
        <dbReference type="PROSITE" id="PS51007"/>
    </source>
</evidence>
<dbReference type="InterPro" id="IPR011041">
    <property type="entry name" value="Quinoprot_gluc/sorb_DH_b-prop"/>
</dbReference>
<reference evidence="9 10" key="1">
    <citation type="submission" date="2019-08" db="EMBL/GenBank/DDBJ databases">
        <authorList>
            <person name="Dhanesh K."/>
            <person name="Kumar G."/>
            <person name="Sasikala C."/>
            <person name="Venkata Ramana C."/>
        </authorList>
    </citation>
    <scope>NUCLEOTIDE SEQUENCE [LARGE SCALE GENOMIC DNA]</scope>
    <source>
        <strain evidence="9 10">JC645</strain>
    </source>
</reference>
<dbReference type="Gene3D" id="2.120.10.30">
    <property type="entry name" value="TolB, C-terminal domain"/>
    <property type="match status" value="1"/>
</dbReference>
<dbReference type="Pfam" id="PF01839">
    <property type="entry name" value="FG-GAP"/>
    <property type="match status" value="1"/>
</dbReference>
<keyword evidence="2 5" id="KW-0479">Metal-binding</keyword>
<dbReference type="NCBIfam" id="TIGR02603">
    <property type="entry name" value="CxxCH_TIGR02603"/>
    <property type="match status" value="1"/>
</dbReference>
<dbReference type="SUPFAM" id="SSF50952">
    <property type="entry name" value="Soluble quinoprotein glucose dehydrogenase"/>
    <property type="match status" value="1"/>
</dbReference>
<dbReference type="Pfam" id="PF13646">
    <property type="entry name" value="HEAT_2"/>
    <property type="match status" value="1"/>
</dbReference>
<sequence>MKSKSLLLVLVSVLFSHPIANSGEPTPESRFERLVLSEAFHSEGADAADLDGDGFTDIVSGPYWYRGPEFRTRSAYAPVKEYSIKGYSDHFFSFTDDFNGDGHVDILSVPIPGGSGVWYENPGPEDARSPWKHHLALKSVDNESPTFVDLTGDGFKELVCIHQGSYGYASPDRSDASAPWQFTPVTDNRGYGRFTHGLGVGDVNGDGKQDLLEKDGWWEQGERADALFQFHPVAFAESGGSQLYAYDFDGDGDNDVLSVQNAHGYGLCWFERRGDDDDFAFVRHTILGASPSDNPYGLAISQMHAVALADIDGDGVKDIVTGKRFWAHGGNDPGATELPVLYWLRTARTRLGVDFQPHLIDPRVGVGTQLTTTDVDGNGHPDIVVGNKLGTFLLLNRGTEEPAPQPGQLAGHTPGNDDFKSFIRSTEPLTPAEELATFVLPPGFEAQLVAAEPDIGKPMNLAFDTRGRLWVTSSVEYPHPAPEGEGHDTIKILEDTDGDGRADKITTFADGLNIPIGLYPYGDGVICYSIPNLWYLRDTDGDDVCDQREVLYGPFDYSRDTHGMCNGFTRGLDGWLYACHGFNNQSTVAGRDGHQVTMHSGNTFRVRLDGSRIEHFTDGQVNPFGMAMDPAGDLFTADCHTKPISLLLRGGVYEGFGKPHDGLGFVPNVMDHLHGSTAIGGIALYHDNVFPDVYRGNAFGGNVMTSRINRNSIQHIGSSVQAREEPDFLISGDSWFRPVDLQIGPDGAMYVADFYNRIIGHYEVDLDHPGRDRFRGRIWRIVFNGGAERRDVSLNRPSTEKPSNRSHAELSLDDALSLLASENLTERMLATDRLSDHFGDQAVTPVRQTLENTNNPNVLVHALWVLHRLGAAGEREILSAADSANARVRSHAIQVIGATDSLSPALRERLTEAISDSDPRVQRAAAMAAAQHASVPAAEALIRVFPEVPDQDVHLKHAIRMSLRDQLQDRDRFQAVTQTLPPQNVALIVDLCLGIRTDFAGEYLAAHLSALGDLPPEKLSTYLSFAARYASSEHLRSIAEMAQQRFSEDKAFQQTLLRSVRDGLRGRGAEVPPVIQQWAASLARSYLGLPPGDDTLPDSTPQIGWTPLPHPSTPNRGNPWVLSTKRNSSDGQQGSKLHSSFPNGESLTGIYRSDVFSLPDQFSFFIAGHDGVPGKPIQNQNKVVIRDAATRSVLKEWSPPRQDTAQPIHWQTGQDAGRDVFVELIDGDTAGAYAWLAVGRFSVPGLNPSRQSEDRRHAAGLIADFRLESLRRPTAQLLSDGRLGRETATAMAEAWVALNSSSRLSAVAESLSVAAVDPPLTRSLIGVLLDGSHDADPDPLGEVMKRATAAEQLRIAAKLGSDREGLELLLGLVEAGKASPRLLTDPSLRGRLESLASDPQRQRLNRLVEDLPDENQALIAVMAQRKASYLGQPGEVSAGQQLFTKHCAVCHQVAGQGTAVGPNLDGVGNRGLDRVIEDVMIPNRNIDAAFRASIVLTDEGSVVSGLVKRTDGAQLVVVDQTGKEINIPSDQIVEQKSVRTSPMPANFHETFDENQARDLLAYLLSLTH</sequence>
<dbReference type="Pfam" id="PF00034">
    <property type="entry name" value="Cytochrom_C"/>
    <property type="match status" value="1"/>
</dbReference>
<gene>
    <name evidence="9" type="ORF">FYK55_18595</name>
</gene>
<dbReference type="Gene3D" id="1.10.760.10">
    <property type="entry name" value="Cytochrome c-like domain"/>
    <property type="match status" value="1"/>
</dbReference>
<protein>
    <submittedName>
        <fullName evidence="9">C-type cytochrome</fullName>
    </submittedName>
</protein>
<dbReference type="Gene3D" id="1.25.10.10">
    <property type="entry name" value="Leucine-rich Repeat Variant"/>
    <property type="match status" value="1"/>
</dbReference>
<dbReference type="InterPro" id="IPR036909">
    <property type="entry name" value="Cyt_c-like_dom_sf"/>
</dbReference>
<feature type="compositionally biased region" description="Polar residues" evidence="6">
    <location>
        <begin position="1124"/>
        <end position="1142"/>
    </location>
</feature>
<dbReference type="Proteomes" id="UP000324479">
    <property type="component" value="Unassembled WGS sequence"/>
</dbReference>
<dbReference type="SUPFAM" id="SSF46626">
    <property type="entry name" value="Cytochrome c"/>
    <property type="match status" value="1"/>
</dbReference>
<dbReference type="SUPFAM" id="SSF48371">
    <property type="entry name" value="ARM repeat"/>
    <property type="match status" value="1"/>
</dbReference>
<feature type="domain" description="Cytochrome c" evidence="8">
    <location>
        <begin position="1434"/>
        <end position="1567"/>
    </location>
</feature>
<comment type="caution">
    <text evidence="9">The sequence shown here is derived from an EMBL/GenBank/DDBJ whole genome shotgun (WGS) entry which is preliminary data.</text>
</comment>
<dbReference type="Pfam" id="PF13517">
    <property type="entry name" value="FG-GAP_3"/>
    <property type="match status" value="2"/>
</dbReference>
<evidence type="ECO:0000256" key="7">
    <source>
        <dbReference type="SAM" id="SignalP"/>
    </source>
</evidence>
<organism evidence="9 10">
    <name type="scientific">Roseiconus nitratireducens</name>
    <dbReference type="NCBI Taxonomy" id="2605748"/>
    <lineage>
        <taxon>Bacteria</taxon>
        <taxon>Pseudomonadati</taxon>
        <taxon>Planctomycetota</taxon>
        <taxon>Planctomycetia</taxon>
        <taxon>Pirellulales</taxon>
        <taxon>Pirellulaceae</taxon>
        <taxon>Roseiconus</taxon>
    </lineage>
</organism>
<dbReference type="PANTHER" id="PTHR33546:SF1">
    <property type="entry name" value="LARGE, MULTIFUNCTIONAL SECRETED PROTEIN"/>
    <property type="match status" value="1"/>
</dbReference>
<evidence type="ECO:0000313" key="9">
    <source>
        <dbReference type="EMBL" id="KAA5540925.1"/>
    </source>
</evidence>
<dbReference type="Gene3D" id="2.130.10.130">
    <property type="entry name" value="Integrin alpha, N-terminal"/>
    <property type="match status" value="1"/>
</dbReference>
<keyword evidence="3 7" id="KW-0732">Signal</keyword>
<dbReference type="EMBL" id="VWOX01000011">
    <property type="protein sequence ID" value="KAA5540925.1"/>
    <property type="molecule type" value="Genomic_DNA"/>
</dbReference>
<accession>A0A5M6D6W4</accession>
<dbReference type="InterPro" id="IPR013427">
    <property type="entry name" value="Haem-bd_dom_put"/>
</dbReference>
<dbReference type="InterPro" id="IPR013428">
    <property type="entry name" value="Membrane-bound_put_N"/>
</dbReference>
<dbReference type="InterPro" id="IPR011042">
    <property type="entry name" value="6-blade_b-propeller_TolB-like"/>
</dbReference>
<keyword evidence="10" id="KW-1185">Reference proteome</keyword>